<keyword evidence="2" id="KW-1185">Reference proteome</keyword>
<dbReference type="Proteomes" id="UP001580430">
    <property type="component" value="Unassembled WGS sequence"/>
</dbReference>
<accession>A0ABV5BUH2</accession>
<organism evidence="1 2">
    <name type="scientific">Paenibacillus medicaginis</name>
    <dbReference type="NCBI Taxonomy" id="1470560"/>
    <lineage>
        <taxon>Bacteria</taxon>
        <taxon>Bacillati</taxon>
        <taxon>Bacillota</taxon>
        <taxon>Bacilli</taxon>
        <taxon>Bacillales</taxon>
        <taxon>Paenibacillaceae</taxon>
        <taxon>Paenibacillus</taxon>
    </lineage>
</organism>
<dbReference type="EMBL" id="JBHIRY010000001">
    <property type="protein sequence ID" value="MFB5758902.1"/>
    <property type="molecule type" value="Genomic_DNA"/>
</dbReference>
<evidence type="ECO:0000313" key="1">
    <source>
        <dbReference type="EMBL" id="MFB5758902.1"/>
    </source>
</evidence>
<proteinExistence type="predicted"/>
<comment type="caution">
    <text evidence="1">The sequence shown here is derived from an EMBL/GenBank/DDBJ whole genome shotgun (WGS) entry which is preliminary data.</text>
</comment>
<evidence type="ECO:0000313" key="2">
    <source>
        <dbReference type="Proteomes" id="UP001580430"/>
    </source>
</evidence>
<gene>
    <name evidence="1" type="ORF">ACE5LO_00705</name>
</gene>
<protein>
    <recommendedName>
        <fullName evidence="3">CdiI immunity protein domain-containing protein</fullName>
    </recommendedName>
</protein>
<evidence type="ECO:0008006" key="3">
    <source>
        <dbReference type="Google" id="ProtNLM"/>
    </source>
</evidence>
<dbReference type="RefSeq" id="WP_375518155.1">
    <property type="nucleotide sequence ID" value="NZ_JBHIRY010000001.1"/>
</dbReference>
<reference evidence="1 2" key="1">
    <citation type="submission" date="2024-09" db="EMBL/GenBank/DDBJ databases">
        <title>Paenibacillus zeirhizospherea sp. nov., isolated from surface of the maize (Zea mays) roots in a horticulture field, Hungary.</title>
        <authorList>
            <person name="Marton D."/>
            <person name="Farkas M."/>
            <person name="Bedics A."/>
            <person name="Toth E."/>
            <person name="Tancsics A."/>
            <person name="Boka K."/>
            <person name="Marati G."/>
            <person name="Kriszt B."/>
            <person name="Cserhati M."/>
        </authorList>
    </citation>
    <scope>NUCLEOTIDE SEQUENCE [LARGE SCALE GENOMIC DNA]</scope>
    <source>
        <strain evidence="1 2">JCM 18446</strain>
    </source>
</reference>
<sequence length="91" mass="11071">MKQECFNEIKKAYYDENSKNFKEEMVVELFNAIDDLRESLDWIKTWENDFYNQVFTTEFGEIRRLDPKLKPWADALHYIFGIVNDGLNPRW</sequence>
<name>A0ABV5BUH2_9BACL</name>